<dbReference type="HOGENOM" id="CLU_044538_2_0_2"/>
<dbReference type="OrthoDB" id="53037at2157"/>
<name>D7EA08_METEZ</name>
<gene>
    <name evidence="2" type="ordered locus">Metev_1844</name>
</gene>
<organism evidence="2 3">
    <name type="scientific">Methanohalobium evestigatum (strain ATCC BAA-1072 / DSM 3721 / NBRC 107634 / OCM 161 / Z-7303)</name>
    <dbReference type="NCBI Taxonomy" id="644295"/>
    <lineage>
        <taxon>Archaea</taxon>
        <taxon>Methanobacteriati</taxon>
        <taxon>Methanobacteriota</taxon>
        <taxon>Stenosarchaea group</taxon>
        <taxon>Methanomicrobia</taxon>
        <taxon>Methanosarcinales</taxon>
        <taxon>Methanosarcinaceae</taxon>
        <taxon>Methanohalobium</taxon>
    </lineage>
</organism>
<dbReference type="Proteomes" id="UP000000391">
    <property type="component" value="Chromosome"/>
</dbReference>
<dbReference type="SMART" id="SM00849">
    <property type="entry name" value="Lactamase_B"/>
    <property type="match status" value="1"/>
</dbReference>
<dbReference type="STRING" id="644295.Metev_1844"/>
<dbReference type="Gene3D" id="3.60.15.10">
    <property type="entry name" value="Ribonuclease Z/Hydroxyacylglutathione hydrolase-like"/>
    <property type="match status" value="1"/>
</dbReference>
<dbReference type="InterPro" id="IPR036866">
    <property type="entry name" value="RibonucZ/Hydroxyglut_hydro"/>
</dbReference>
<evidence type="ECO:0000313" key="3">
    <source>
        <dbReference type="Proteomes" id="UP000000391"/>
    </source>
</evidence>
<dbReference type="PANTHER" id="PTHR42663">
    <property type="entry name" value="HYDROLASE C777.06C-RELATED-RELATED"/>
    <property type="match status" value="1"/>
</dbReference>
<sequence>MKITLLGTGDTTGVPVIGCHCPTCTDAYSNDKNKRTRFSILVESDAGKILIDTSPDMKWQLIANDVSGVDGVIWTHGHYDHFAGFPEFYRVQKKVDVYGVPETLDYIMDYFHFLKPRRHDVQLYEPFELIGLTFVLFEVNHLPIKKAVGVMVCEGEKKVVITGDTNKDVPQKSMDLIHKPDLLVVDAIVPPSITSIKKHMNAIQALDFSEKIKAKKVVFVHMSHFFKPHDEESKNYPLGYDGMKFDI</sequence>
<accession>D7EA08</accession>
<evidence type="ECO:0000313" key="2">
    <source>
        <dbReference type="EMBL" id="ADI74679.1"/>
    </source>
</evidence>
<dbReference type="KEGG" id="mev:Metev_1844"/>
<dbReference type="Pfam" id="PF12706">
    <property type="entry name" value="Lactamase_B_2"/>
    <property type="match status" value="1"/>
</dbReference>
<proteinExistence type="predicted"/>
<dbReference type="PANTHER" id="PTHR42663:SF12">
    <property type="entry name" value="ATP-BINDING PROTEIN PHNP"/>
    <property type="match status" value="1"/>
</dbReference>
<dbReference type="GeneID" id="9347498"/>
<feature type="domain" description="Metallo-beta-lactamase" evidence="1">
    <location>
        <begin position="36"/>
        <end position="221"/>
    </location>
</feature>
<dbReference type="SUPFAM" id="SSF56281">
    <property type="entry name" value="Metallo-hydrolase/oxidoreductase"/>
    <property type="match status" value="1"/>
</dbReference>
<dbReference type="InterPro" id="IPR001279">
    <property type="entry name" value="Metallo-B-lactamas"/>
</dbReference>
<dbReference type="CDD" id="cd16279">
    <property type="entry name" value="metallo-hydrolase-like_MBL-fold"/>
    <property type="match status" value="1"/>
</dbReference>
<dbReference type="RefSeq" id="WP_013195244.1">
    <property type="nucleotide sequence ID" value="NC_014253.1"/>
</dbReference>
<dbReference type="EMBL" id="CP002069">
    <property type="protein sequence ID" value="ADI74679.1"/>
    <property type="molecule type" value="Genomic_DNA"/>
</dbReference>
<evidence type="ECO:0000259" key="1">
    <source>
        <dbReference type="SMART" id="SM00849"/>
    </source>
</evidence>
<dbReference type="AlphaFoldDB" id="D7EA08"/>
<reference evidence="2 3" key="1">
    <citation type="submission" date="2010-06" db="EMBL/GenBank/DDBJ databases">
        <title>Complete sequence chromosome of Methanohalobium evestigatum Z-7303.</title>
        <authorList>
            <consortium name="US DOE Joint Genome Institute"/>
            <person name="Lucas S."/>
            <person name="Copeland A."/>
            <person name="Lapidus A."/>
            <person name="Cheng J.-F."/>
            <person name="Bruce D."/>
            <person name="Goodwin L."/>
            <person name="Pitluck S."/>
            <person name="Saunders E."/>
            <person name="Detter J.C."/>
            <person name="Han C."/>
            <person name="Tapia R."/>
            <person name="Land M."/>
            <person name="Hauser L."/>
            <person name="Kyrpides N."/>
            <person name="Mikhailova N."/>
            <person name="Sieprawska-Lupa M."/>
            <person name="Whitman W.B."/>
            <person name="Anderson I."/>
            <person name="Woyke T."/>
        </authorList>
    </citation>
    <scope>NUCLEOTIDE SEQUENCE [LARGE SCALE GENOMIC DNA]</scope>
    <source>
        <strain evidence="3">ATCC BAA-1072 / DSM 3721 / NBRC 107634 / OCM 161 / Z-7303</strain>
    </source>
</reference>
<keyword evidence="3" id="KW-1185">Reference proteome</keyword>
<protein>
    <submittedName>
        <fullName evidence="2">Beta-lactamase-like protein</fullName>
    </submittedName>
</protein>